<dbReference type="EMBL" id="JABACI010000007">
    <property type="protein sequence ID" value="NLP86131.1"/>
    <property type="molecule type" value="Genomic_DNA"/>
</dbReference>
<keyword evidence="3" id="KW-1185">Reference proteome</keyword>
<keyword evidence="1" id="KW-0812">Transmembrane</keyword>
<evidence type="ECO:0000256" key="1">
    <source>
        <dbReference type="SAM" id="Phobius"/>
    </source>
</evidence>
<organism evidence="2 3">
    <name type="scientific">Microbacterium salsuginis</name>
    <dbReference type="NCBI Taxonomy" id="2722803"/>
    <lineage>
        <taxon>Bacteria</taxon>
        <taxon>Bacillati</taxon>
        <taxon>Actinomycetota</taxon>
        <taxon>Actinomycetes</taxon>
        <taxon>Micrococcales</taxon>
        <taxon>Microbacteriaceae</taxon>
        <taxon>Microbacterium</taxon>
    </lineage>
</organism>
<comment type="caution">
    <text evidence="2">The sequence shown here is derived from an EMBL/GenBank/DDBJ whole genome shotgun (WGS) entry which is preliminary data.</text>
</comment>
<name>A0ABX1KGD2_9MICO</name>
<evidence type="ECO:0000313" key="2">
    <source>
        <dbReference type="EMBL" id="NLP86131.1"/>
    </source>
</evidence>
<keyword evidence="1" id="KW-1133">Transmembrane helix</keyword>
<proteinExistence type="predicted"/>
<feature type="transmembrane region" description="Helical" evidence="1">
    <location>
        <begin position="113"/>
        <end position="134"/>
    </location>
</feature>
<dbReference type="Proteomes" id="UP001429745">
    <property type="component" value="Unassembled WGS sequence"/>
</dbReference>
<dbReference type="RefSeq" id="WP_168914624.1">
    <property type="nucleotide sequence ID" value="NZ_JABACI010000007.1"/>
</dbReference>
<feature type="transmembrane region" description="Helical" evidence="1">
    <location>
        <begin position="307"/>
        <end position="325"/>
    </location>
</feature>
<feature type="transmembrane region" description="Helical" evidence="1">
    <location>
        <begin position="475"/>
        <end position="493"/>
    </location>
</feature>
<feature type="transmembrane region" description="Helical" evidence="1">
    <location>
        <begin position="58"/>
        <end position="81"/>
    </location>
</feature>
<protein>
    <recommendedName>
        <fullName evidence="4">ABC-2 type transport system permease protein</fullName>
    </recommendedName>
</protein>
<feature type="transmembrane region" description="Helical" evidence="1">
    <location>
        <begin position="140"/>
        <end position="166"/>
    </location>
</feature>
<evidence type="ECO:0000313" key="3">
    <source>
        <dbReference type="Proteomes" id="UP001429745"/>
    </source>
</evidence>
<evidence type="ECO:0008006" key="4">
    <source>
        <dbReference type="Google" id="ProtNLM"/>
    </source>
</evidence>
<accession>A0ABX1KGD2</accession>
<keyword evidence="1" id="KW-0472">Membrane</keyword>
<reference evidence="2 3" key="1">
    <citation type="submission" date="2020-04" db="EMBL/GenBank/DDBJ databases">
        <title>CFH 90308 Microbacterium sp.</title>
        <authorList>
            <person name="Nie G."/>
            <person name="Ming H."/>
            <person name="Xia T."/>
        </authorList>
    </citation>
    <scope>NUCLEOTIDE SEQUENCE [LARGE SCALE GENOMIC DNA]</scope>
    <source>
        <strain evidence="2 3">CFH 90308</strain>
    </source>
</reference>
<feature type="transmembrane region" description="Helical" evidence="1">
    <location>
        <begin position="178"/>
        <end position="209"/>
    </location>
</feature>
<gene>
    <name evidence="2" type="ORF">HF576_20050</name>
</gene>
<feature type="transmembrane region" description="Helical" evidence="1">
    <location>
        <begin position="402"/>
        <end position="422"/>
    </location>
</feature>
<feature type="transmembrane region" description="Helical" evidence="1">
    <location>
        <begin position="372"/>
        <end position="396"/>
    </location>
</feature>
<feature type="transmembrane region" description="Helical" evidence="1">
    <location>
        <begin position="215"/>
        <end position="235"/>
    </location>
</feature>
<sequence>MTSALRTSVALWRSMHRRSAGDRAYLGYAILLAALVTVVPLARGIWLAATSPTGVATLAPAAGALPVLVLGAALWTGALLLGRAQGPVAMAPFLAFAVGRSPVPRSAAHARPFVRAVAVCASLGLLAAAVPVLAWTGAGAVGVAAAVVSLAVGAALGVSVAMMWLVGQLVSQRTAALLAVLLATTTVACVTIPALGAFTPMGWLALIYFNAGWSPAAAVFVIVVALGSLAVPAALRALPAEVVLAHSARWDAATSHIGMLDVSSAANAYLPTPHAGRGWRAVHRVRSLPLRLTLSDAVGAARTPGRLAIGVAGLLIAGILMGVASVHLAPWLAAAGGALAYVAVGTVTDGIRHAVEAMSSTAMYGVSDLAMIGGHSLFPAISAVAVVGVAALVVVAATGGAVWGPAAGAAVVALSAVAARILDALKPPMPVELLFPIPTPMGDLSAANRVVWVLDALLLTGLAGAGVAIVGDAPWLMVLAVMVIAAVGIRRWVRR</sequence>
<feature type="transmembrane region" description="Helical" evidence="1">
    <location>
        <begin position="25"/>
        <end position="46"/>
    </location>
</feature>